<dbReference type="InterPro" id="IPR050373">
    <property type="entry name" value="Fibrinogen_C-term_domain"/>
</dbReference>
<evidence type="ECO:0000259" key="3">
    <source>
        <dbReference type="PROSITE" id="PS51406"/>
    </source>
</evidence>
<dbReference type="InterPro" id="IPR002181">
    <property type="entry name" value="Fibrinogen_a/b/g_C_dom"/>
</dbReference>
<feature type="signal peptide" evidence="2">
    <location>
        <begin position="1"/>
        <end position="16"/>
    </location>
</feature>
<dbReference type="InterPro" id="IPR036056">
    <property type="entry name" value="Fibrinogen-like_C"/>
</dbReference>
<dbReference type="SUPFAM" id="SSF56496">
    <property type="entry name" value="Fibrinogen C-terminal domain-like"/>
    <property type="match status" value="1"/>
</dbReference>
<proteinExistence type="predicted"/>
<keyword evidence="2" id="KW-0732">Signal</keyword>
<dbReference type="PANTHER" id="PTHR19143">
    <property type="entry name" value="FIBRINOGEN/TENASCIN/ANGIOPOEITIN"/>
    <property type="match status" value="1"/>
</dbReference>
<evidence type="ECO:0000256" key="2">
    <source>
        <dbReference type="SAM" id="SignalP"/>
    </source>
</evidence>
<dbReference type="Pfam" id="PF00147">
    <property type="entry name" value="Fibrinogen_C"/>
    <property type="match status" value="1"/>
</dbReference>
<feature type="domain" description="Fibrinogen C-terminal" evidence="3">
    <location>
        <begin position="137"/>
        <end position="348"/>
    </location>
</feature>
<evidence type="ECO:0000313" key="4">
    <source>
        <dbReference type="EnsemblMetazoa" id="AALB016142-PA"/>
    </source>
</evidence>
<protein>
    <recommendedName>
        <fullName evidence="3">Fibrinogen C-terminal domain-containing protein</fullName>
    </recommendedName>
</protein>
<feature type="coiled-coil region" evidence="1">
    <location>
        <begin position="46"/>
        <end position="91"/>
    </location>
</feature>
<sequence>MKLSICLLLFCGSLYAATTTQRTEDSEAIRTTPVAPTVEGISGTVLEKLLSRFDQLERELLEIKNELSQHREEVERNRLSHENTLHRLEQNVARNISFIVEQQKSCANHSSYEVVEQALLSFKSRTPDCVTPTTSTETDALIYASCKDAPTNVSGVYLIRENNVNSPFKVYCEMEKFEGGWLVVQHRFDGSVDFYQNWDQYRDGFGELGSEFWVGLERIHQLTTARNYELIVEVKDFTGNYGYARYNAFQIGSESEQYSLKTVGSYSGTAGDSLSISRGHKFSTKDRKDASSGIHYAVSYKGAWWHNGGFANLNGRYKHDADGTANWWYTLKTDARGLRFTRMMMREL</sequence>
<reference evidence="4" key="2">
    <citation type="submission" date="2022-08" db="UniProtKB">
        <authorList>
            <consortium name="EnsemblMetazoa"/>
        </authorList>
    </citation>
    <scope>IDENTIFICATION</scope>
    <source>
        <strain evidence="4">STECLA/ALBI9_A</strain>
    </source>
</reference>
<dbReference type="SMART" id="SM00186">
    <property type="entry name" value="FBG"/>
    <property type="match status" value="1"/>
</dbReference>
<dbReference type="PROSITE" id="PS51406">
    <property type="entry name" value="FIBRINOGEN_C_2"/>
    <property type="match status" value="1"/>
</dbReference>
<feature type="chain" id="PRO_5036484501" description="Fibrinogen C-terminal domain-containing protein" evidence="2">
    <location>
        <begin position="17"/>
        <end position="348"/>
    </location>
</feature>
<dbReference type="GO" id="GO:0005615">
    <property type="term" value="C:extracellular space"/>
    <property type="evidence" value="ECO:0007669"/>
    <property type="project" value="TreeGrafter"/>
</dbReference>
<dbReference type="OrthoDB" id="7743108at2759"/>
<reference evidence="4 5" key="1">
    <citation type="journal article" date="2017" name="G3 (Bethesda)">
        <title>The Physical Genome Mapping of Anopheles albimanus Corrected Scaffold Misassemblies and Identified Interarm Rearrangements in Genus Anopheles.</title>
        <authorList>
            <person name="Artemov G.N."/>
            <person name="Peery A.N."/>
            <person name="Jiang X."/>
            <person name="Tu Z."/>
            <person name="Stegniy V.N."/>
            <person name="Sharakhova M.V."/>
            <person name="Sharakhov I.V."/>
        </authorList>
    </citation>
    <scope>NUCLEOTIDE SEQUENCE [LARGE SCALE GENOMIC DNA]</scope>
    <source>
        <strain evidence="4 5">ALBI9_A</strain>
    </source>
</reference>
<organism evidence="4 5">
    <name type="scientific">Anopheles albimanus</name>
    <name type="common">New world malaria mosquito</name>
    <dbReference type="NCBI Taxonomy" id="7167"/>
    <lineage>
        <taxon>Eukaryota</taxon>
        <taxon>Metazoa</taxon>
        <taxon>Ecdysozoa</taxon>
        <taxon>Arthropoda</taxon>
        <taxon>Hexapoda</taxon>
        <taxon>Insecta</taxon>
        <taxon>Pterygota</taxon>
        <taxon>Neoptera</taxon>
        <taxon>Endopterygota</taxon>
        <taxon>Diptera</taxon>
        <taxon>Nematocera</taxon>
        <taxon>Culicoidea</taxon>
        <taxon>Culicidae</taxon>
        <taxon>Anophelinae</taxon>
        <taxon>Anopheles</taxon>
    </lineage>
</organism>
<dbReference type="AlphaFoldDB" id="A0A8W7K7S4"/>
<dbReference type="InterPro" id="IPR014716">
    <property type="entry name" value="Fibrinogen_a/b/g_C_1"/>
</dbReference>
<dbReference type="EnsemblMetazoa" id="AALB016142-RA">
    <property type="protein sequence ID" value="AALB016142-PA"/>
    <property type="gene ID" value="AALB016142"/>
</dbReference>
<dbReference type="CDD" id="cd00087">
    <property type="entry name" value="FReD"/>
    <property type="match status" value="1"/>
</dbReference>
<dbReference type="PANTHER" id="PTHR19143:SF327">
    <property type="entry name" value="FI21813P1-RELATED"/>
    <property type="match status" value="1"/>
</dbReference>
<keyword evidence="5" id="KW-1185">Reference proteome</keyword>
<dbReference type="Proteomes" id="UP000069272">
    <property type="component" value="Chromosome 2L"/>
</dbReference>
<dbReference type="GeneID" id="118460284"/>
<accession>A0A8W7K7S4</accession>
<keyword evidence="1" id="KW-0175">Coiled coil</keyword>
<dbReference type="NCBIfam" id="NF040941">
    <property type="entry name" value="GGGWT_bact"/>
    <property type="match status" value="1"/>
</dbReference>
<evidence type="ECO:0000313" key="5">
    <source>
        <dbReference type="Proteomes" id="UP000069272"/>
    </source>
</evidence>
<evidence type="ECO:0000256" key="1">
    <source>
        <dbReference type="SAM" id="Coils"/>
    </source>
</evidence>
<dbReference type="RefSeq" id="XP_035780364.1">
    <property type="nucleotide sequence ID" value="XM_035924471.1"/>
</dbReference>
<dbReference type="Gene3D" id="3.90.215.10">
    <property type="entry name" value="Gamma Fibrinogen, chain A, domain 1"/>
    <property type="match status" value="1"/>
</dbReference>
<name>A0A8W7K7S4_ANOAL</name>
<dbReference type="KEGG" id="aali:118460284"/>